<dbReference type="PROSITE" id="PS50995">
    <property type="entry name" value="HTH_MARR_2"/>
    <property type="match status" value="1"/>
</dbReference>
<dbReference type="PANTHER" id="PTHR33164">
    <property type="entry name" value="TRANSCRIPTIONAL REGULATOR, MARR FAMILY"/>
    <property type="match status" value="1"/>
</dbReference>
<dbReference type="InterPro" id="IPR039422">
    <property type="entry name" value="MarR/SlyA-like"/>
</dbReference>
<sequence>MANTKNITGVYTWLVIWKTQKTLEARAFGHIDSLGLCISDFAVLEVLLHKGDLPVNTIGKKILLTSGSITSAIDRLQKRGFVKRVNDPDDRRVKVVRLTPRGHKFIKEAFADHKRAMEKVMSPLSQSERRTMTKLLRKLGKSINKQVEE</sequence>
<accession>A0A3B1BZA8</accession>
<proteinExistence type="predicted"/>
<evidence type="ECO:0000256" key="2">
    <source>
        <dbReference type="ARBA" id="ARBA00023163"/>
    </source>
</evidence>
<dbReference type="Gene3D" id="1.10.10.10">
    <property type="entry name" value="Winged helix-like DNA-binding domain superfamily/Winged helix DNA-binding domain"/>
    <property type="match status" value="1"/>
</dbReference>
<keyword evidence="2" id="KW-0804">Transcription</keyword>
<protein>
    <submittedName>
        <fullName evidence="4">Transcriptional regulator, MarR family</fullName>
    </submittedName>
</protein>
<dbReference type="InterPro" id="IPR036388">
    <property type="entry name" value="WH-like_DNA-bd_sf"/>
</dbReference>
<gene>
    <name evidence="4" type="ORF">MNBD_NITROSPINAE02-953</name>
</gene>
<organism evidence="4">
    <name type="scientific">hydrothermal vent metagenome</name>
    <dbReference type="NCBI Taxonomy" id="652676"/>
    <lineage>
        <taxon>unclassified sequences</taxon>
        <taxon>metagenomes</taxon>
        <taxon>ecological metagenomes</taxon>
    </lineage>
</organism>
<feature type="domain" description="HTH marR-type" evidence="3">
    <location>
        <begin position="1"/>
        <end position="141"/>
    </location>
</feature>
<dbReference type="Pfam" id="PF01047">
    <property type="entry name" value="MarR"/>
    <property type="match status" value="1"/>
</dbReference>
<dbReference type="SMART" id="SM00347">
    <property type="entry name" value="HTH_MARR"/>
    <property type="match status" value="1"/>
</dbReference>
<dbReference type="PANTHER" id="PTHR33164:SF56">
    <property type="entry name" value="HTH-TYPE TRANSCRIPTIONAL REGULATOR MHQR"/>
    <property type="match status" value="1"/>
</dbReference>
<dbReference type="SUPFAM" id="SSF46785">
    <property type="entry name" value="Winged helix' DNA-binding domain"/>
    <property type="match status" value="1"/>
</dbReference>
<reference evidence="4" key="1">
    <citation type="submission" date="2018-06" db="EMBL/GenBank/DDBJ databases">
        <authorList>
            <person name="Zhirakovskaya E."/>
        </authorList>
    </citation>
    <scope>NUCLEOTIDE SEQUENCE</scope>
</reference>
<evidence type="ECO:0000259" key="3">
    <source>
        <dbReference type="PROSITE" id="PS50995"/>
    </source>
</evidence>
<evidence type="ECO:0000313" key="4">
    <source>
        <dbReference type="EMBL" id="VAX16818.1"/>
    </source>
</evidence>
<name>A0A3B1BZA8_9ZZZZ</name>
<dbReference type="PRINTS" id="PR00598">
    <property type="entry name" value="HTHMARR"/>
</dbReference>
<dbReference type="InterPro" id="IPR036390">
    <property type="entry name" value="WH_DNA-bd_sf"/>
</dbReference>
<keyword evidence="1" id="KW-0805">Transcription regulation</keyword>
<dbReference type="InterPro" id="IPR000835">
    <property type="entry name" value="HTH_MarR-typ"/>
</dbReference>
<dbReference type="GO" id="GO:0003700">
    <property type="term" value="F:DNA-binding transcription factor activity"/>
    <property type="evidence" value="ECO:0007669"/>
    <property type="project" value="InterPro"/>
</dbReference>
<dbReference type="AlphaFoldDB" id="A0A3B1BZA8"/>
<evidence type="ECO:0000256" key="1">
    <source>
        <dbReference type="ARBA" id="ARBA00023015"/>
    </source>
</evidence>
<dbReference type="EMBL" id="UOGE01000016">
    <property type="protein sequence ID" value="VAX16818.1"/>
    <property type="molecule type" value="Genomic_DNA"/>
</dbReference>
<dbReference type="GO" id="GO:0006950">
    <property type="term" value="P:response to stress"/>
    <property type="evidence" value="ECO:0007669"/>
    <property type="project" value="TreeGrafter"/>
</dbReference>